<organism evidence="6 7">
    <name type="scientific">Ralstonia insidiosa</name>
    <dbReference type="NCBI Taxonomy" id="190721"/>
    <lineage>
        <taxon>Bacteria</taxon>
        <taxon>Pseudomonadati</taxon>
        <taxon>Pseudomonadota</taxon>
        <taxon>Betaproteobacteria</taxon>
        <taxon>Burkholderiales</taxon>
        <taxon>Burkholderiaceae</taxon>
        <taxon>Ralstonia</taxon>
    </lineage>
</organism>
<keyword evidence="2" id="KW-0408">Iron</keyword>
<dbReference type="NCBIfam" id="NF033668">
    <property type="entry name" value="rSAM_PA0069"/>
    <property type="match status" value="1"/>
</dbReference>
<dbReference type="CDD" id="cd01335">
    <property type="entry name" value="Radical_SAM"/>
    <property type="match status" value="1"/>
</dbReference>
<dbReference type="InterPro" id="IPR040086">
    <property type="entry name" value="MJ0683-like"/>
</dbReference>
<dbReference type="SFLD" id="SFLDG01084">
    <property type="entry name" value="Uncharacterised_Radical_SAM_Su"/>
    <property type="match status" value="1"/>
</dbReference>
<evidence type="ECO:0000313" key="7">
    <source>
        <dbReference type="Proteomes" id="UP000077927"/>
    </source>
</evidence>
<dbReference type="KEGG" id="rin:ACS15_2476"/>
<evidence type="ECO:0000256" key="3">
    <source>
        <dbReference type="ARBA" id="ARBA00023014"/>
    </source>
</evidence>
<dbReference type="Proteomes" id="UP000077927">
    <property type="component" value="Chromosome 1"/>
</dbReference>
<dbReference type="InterPro" id="IPR006638">
    <property type="entry name" value="Elp3/MiaA/NifB-like_rSAM"/>
</dbReference>
<gene>
    <name evidence="6" type="ORF">ACS15_2476</name>
</gene>
<name>A0AAC9BFE2_9RALS</name>
<dbReference type="SMART" id="SM00729">
    <property type="entry name" value="Elp3"/>
    <property type="match status" value="1"/>
</dbReference>
<feature type="domain" description="Radical SAM core" evidence="5">
    <location>
        <begin position="71"/>
        <end position="308"/>
    </location>
</feature>
<dbReference type="Pfam" id="PF04055">
    <property type="entry name" value="Radical_SAM"/>
    <property type="match status" value="1"/>
</dbReference>
<feature type="region of interest" description="Disordered" evidence="4">
    <location>
        <begin position="1"/>
        <end position="50"/>
    </location>
</feature>
<dbReference type="SFLD" id="SFLDS00029">
    <property type="entry name" value="Radical_SAM"/>
    <property type="match status" value="1"/>
</dbReference>
<dbReference type="SUPFAM" id="SSF102114">
    <property type="entry name" value="Radical SAM enzymes"/>
    <property type="match status" value="1"/>
</dbReference>
<dbReference type="InterPro" id="IPR058240">
    <property type="entry name" value="rSAM_sf"/>
</dbReference>
<keyword evidence="1" id="KW-0479">Metal-binding</keyword>
<dbReference type="GO" id="GO:0051536">
    <property type="term" value="F:iron-sulfur cluster binding"/>
    <property type="evidence" value="ECO:0007669"/>
    <property type="project" value="UniProtKB-KW"/>
</dbReference>
<dbReference type="PANTHER" id="PTHR43432">
    <property type="entry name" value="SLR0285 PROTEIN"/>
    <property type="match status" value="1"/>
</dbReference>
<evidence type="ECO:0000313" key="6">
    <source>
        <dbReference type="EMBL" id="ANH71508.1"/>
    </source>
</evidence>
<dbReference type="GO" id="GO:0046872">
    <property type="term" value="F:metal ion binding"/>
    <property type="evidence" value="ECO:0007669"/>
    <property type="project" value="UniProtKB-KW"/>
</dbReference>
<dbReference type="EMBL" id="CP012605">
    <property type="protein sequence ID" value="ANH71508.1"/>
    <property type="molecule type" value="Genomic_DNA"/>
</dbReference>
<dbReference type="InterPro" id="IPR007197">
    <property type="entry name" value="rSAM"/>
</dbReference>
<dbReference type="GO" id="GO:0003824">
    <property type="term" value="F:catalytic activity"/>
    <property type="evidence" value="ECO:0007669"/>
    <property type="project" value="InterPro"/>
</dbReference>
<feature type="compositionally biased region" description="Basic and acidic residues" evidence="4">
    <location>
        <begin position="23"/>
        <end position="34"/>
    </location>
</feature>
<evidence type="ECO:0000256" key="2">
    <source>
        <dbReference type="ARBA" id="ARBA00023004"/>
    </source>
</evidence>
<dbReference type="AlphaFoldDB" id="A0AAC9BFE2"/>
<evidence type="ECO:0000256" key="4">
    <source>
        <dbReference type="SAM" id="MobiDB-lite"/>
    </source>
</evidence>
<evidence type="ECO:0000256" key="1">
    <source>
        <dbReference type="ARBA" id="ARBA00022723"/>
    </source>
</evidence>
<evidence type="ECO:0000259" key="5">
    <source>
        <dbReference type="PROSITE" id="PS51918"/>
    </source>
</evidence>
<keyword evidence="3" id="KW-0411">Iron-sulfur</keyword>
<reference evidence="6 7" key="1">
    <citation type="submission" date="2015-09" db="EMBL/GenBank/DDBJ databases">
        <authorList>
            <person name="Xu Y."/>
            <person name="Nagy A."/>
            <person name="Liu N.T."/>
            <person name="Nou X."/>
        </authorList>
    </citation>
    <scope>NUCLEOTIDE SEQUENCE [LARGE SCALE GENOMIC DNA]</scope>
    <source>
        <strain evidence="6 7">FC1138</strain>
    </source>
</reference>
<proteinExistence type="predicted"/>
<dbReference type="PROSITE" id="PS51918">
    <property type="entry name" value="RADICAL_SAM"/>
    <property type="match status" value="1"/>
</dbReference>
<sequence length="380" mass="42908">MSDMSDRRVPRKGRGATSNLQGRFERDERTRVDDGWQPLVGQLDPEDAPPRIETTVSVERARSILSHNQSPDIPFGVSLNPYRGCEHGCVYCFARPTHAYLELSPGLDFETKLFAKTNAAEVLRETLAKPGYRCEAIALGVNTDAYQPIERELRITRDVLQVLHDCDHPVGLITKSTLIERDIDLLAPMAAKNLVVAAVTITTLDSELARKLEPRAATPSRRLRTIRTLAEAGIPVGVSVAPMIPFITDDHMEQILEASREAGATYASYIVLRLPNELNAVFQDWLMAHFPDRAQRVMNRIRDLHGGQDYKADFSTRMRGTGIWADLLRQRFYKAADKLGYRYHRYNELVLDTSQFKPPERAISAVKPRKPVDERQGSLF</sequence>
<dbReference type="PANTHER" id="PTHR43432:SF3">
    <property type="entry name" value="SLR0285 PROTEIN"/>
    <property type="match status" value="1"/>
</dbReference>
<protein>
    <submittedName>
        <fullName evidence="6">Radical SAM superfamily protein</fullName>
    </submittedName>
</protein>
<dbReference type="Gene3D" id="3.80.30.30">
    <property type="match status" value="1"/>
</dbReference>
<accession>A0AAC9BFE2</accession>